<feature type="region of interest" description="Disordered" evidence="1">
    <location>
        <begin position="37"/>
        <end position="62"/>
    </location>
</feature>
<feature type="region of interest" description="Disordered" evidence="1">
    <location>
        <begin position="142"/>
        <end position="198"/>
    </location>
</feature>
<dbReference type="EMBL" id="CH476617">
    <property type="protein sequence ID" value="EEP79925.1"/>
    <property type="molecule type" value="Genomic_DNA"/>
</dbReference>
<accession>C4JUG4</accession>
<organism evidence="2 3">
    <name type="scientific">Uncinocarpus reesii (strain UAMH 1704)</name>
    <dbReference type="NCBI Taxonomy" id="336963"/>
    <lineage>
        <taxon>Eukaryota</taxon>
        <taxon>Fungi</taxon>
        <taxon>Dikarya</taxon>
        <taxon>Ascomycota</taxon>
        <taxon>Pezizomycotina</taxon>
        <taxon>Eurotiomycetes</taxon>
        <taxon>Eurotiomycetidae</taxon>
        <taxon>Onygenales</taxon>
        <taxon>Onygenaceae</taxon>
        <taxon>Uncinocarpus</taxon>
    </lineage>
</organism>
<dbReference type="OrthoDB" id="5426872at2759"/>
<dbReference type="RefSeq" id="XP_002584078.1">
    <property type="nucleotide sequence ID" value="XM_002584032.1"/>
</dbReference>
<sequence length="198" mass="21614">MAFQAQPNPLPPTSIHSTTSISPSAAEKFLAAFLERANGDPSYQPDSTLSAHGPVSANPDTALDPIIHSLKRVHAGLTGKRLGRDIVLERRLEEGEQRANAFTDGEDWGGERKRKRVSKGGKQDVEWQDLGSFEREQVDLVEGVEGEGDEDVGATVVEGDVGDDDASVIEITVDKEERKRKKKERRKAEQRARASAAS</sequence>
<feature type="compositionally biased region" description="Acidic residues" evidence="1">
    <location>
        <begin position="142"/>
        <end position="152"/>
    </location>
</feature>
<dbReference type="AlphaFoldDB" id="C4JUG4"/>
<name>C4JUG4_UNCRE</name>
<evidence type="ECO:0000313" key="3">
    <source>
        <dbReference type="Proteomes" id="UP000002058"/>
    </source>
</evidence>
<evidence type="ECO:0000313" key="2">
    <source>
        <dbReference type="EMBL" id="EEP79925.1"/>
    </source>
</evidence>
<reference evidence="3" key="1">
    <citation type="journal article" date="2009" name="Genome Res.">
        <title>Comparative genomic analyses of the human fungal pathogens Coccidioides and their relatives.</title>
        <authorList>
            <person name="Sharpton T.J."/>
            <person name="Stajich J.E."/>
            <person name="Rounsley S.D."/>
            <person name="Gardner M.J."/>
            <person name="Wortman J.R."/>
            <person name="Jordar V.S."/>
            <person name="Maiti R."/>
            <person name="Kodira C.D."/>
            <person name="Neafsey D.E."/>
            <person name="Zeng Q."/>
            <person name="Hung C.-Y."/>
            <person name="McMahan C."/>
            <person name="Muszewska A."/>
            <person name="Grynberg M."/>
            <person name="Mandel M.A."/>
            <person name="Kellner E.M."/>
            <person name="Barker B.M."/>
            <person name="Galgiani J.N."/>
            <person name="Orbach M.J."/>
            <person name="Kirkland T.N."/>
            <person name="Cole G.T."/>
            <person name="Henn M.R."/>
            <person name="Birren B.W."/>
            <person name="Taylor J.W."/>
        </authorList>
    </citation>
    <scope>NUCLEOTIDE SEQUENCE [LARGE SCALE GENOMIC DNA]</scope>
    <source>
        <strain evidence="3">UAMH 1704</strain>
    </source>
</reference>
<dbReference type="Proteomes" id="UP000002058">
    <property type="component" value="Unassembled WGS sequence"/>
</dbReference>
<keyword evidence="3" id="KW-1185">Reference proteome</keyword>
<dbReference type="HOGENOM" id="CLU_085155_0_0_1"/>
<proteinExistence type="predicted"/>
<dbReference type="eggNOG" id="ENOG502SSNK">
    <property type="taxonomic scope" value="Eukaryota"/>
</dbReference>
<protein>
    <submittedName>
        <fullName evidence="2">Uncharacterized protein</fullName>
    </submittedName>
</protein>
<feature type="region of interest" description="Disordered" evidence="1">
    <location>
        <begin position="96"/>
        <end position="123"/>
    </location>
</feature>
<dbReference type="OMA" id="SYEREQT"/>
<dbReference type="VEuPathDB" id="FungiDB:UREG_04767"/>
<gene>
    <name evidence="2" type="ORF">UREG_04767</name>
</gene>
<dbReference type="GeneID" id="8440104"/>
<dbReference type="KEGG" id="ure:UREG_04767"/>
<dbReference type="InParanoid" id="C4JUG4"/>
<evidence type="ECO:0000256" key="1">
    <source>
        <dbReference type="SAM" id="MobiDB-lite"/>
    </source>
</evidence>
<feature type="region of interest" description="Disordered" evidence="1">
    <location>
        <begin position="1"/>
        <end position="21"/>
    </location>
</feature>